<name>A0AAV3ZPE5_9GAST</name>
<keyword evidence="3" id="KW-1185">Reference proteome</keyword>
<gene>
    <name evidence="2" type="ORF">PoB_002274900</name>
</gene>
<organism evidence="2 3">
    <name type="scientific">Plakobranchus ocellatus</name>
    <dbReference type="NCBI Taxonomy" id="259542"/>
    <lineage>
        <taxon>Eukaryota</taxon>
        <taxon>Metazoa</taxon>
        <taxon>Spiralia</taxon>
        <taxon>Lophotrochozoa</taxon>
        <taxon>Mollusca</taxon>
        <taxon>Gastropoda</taxon>
        <taxon>Heterobranchia</taxon>
        <taxon>Euthyneura</taxon>
        <taxon>Panpulmonata</taxon>
        <taxon>Sacoglossa</taxon>
        <taxon>Placobranchoidea</taxon>
        <taxon>Plakobranchidae</taxon>
        <taxon>Plakobranchus</taxon>
    </lineage>
</organism>
<evidence type="ECO:0000313" key="3">
    <source>
        <dbReference type="Proteomes" id="UP000735302"/>
    </source>
</evidence>
<protein>
    <submittedName>
        <fullName evidence="2">Uncharacterized protein</fullName>
    </submittedName>
</protein>
<sequence>MCWSTNLELLMCWLVTEELLMCWSTNLELLMCGLITDVLVDDSGAADVLAKDCDAADVEVTEVVPDNYGGAGYGLSMTSAGVVSLFIHVVKRIESTATSQPSHQNIYL</sequence>
<dbReference type="Proteomes" id="UP000735302">
    <property type="component" value="Unassembled WGS sequence"/>
</dbReference>
<reference evidence="2 3" key="1">
    <citation type="journal article" date="2021" name="Elife">
        <title>Chloroplast acquisition without the gene transfer in kleptoplastic sea slugs, Plakobranchus ocellatus.</title>
        <authorList>
            <person name="Maeda T."/>
            <person name="Takahashi S."/>
            <person name="Yoshida T."/>
            <person name="Shimamura S."/>
            <person name="Takaki Y."/>
            <person name="Nagai Y."/>
            <person name="Toyoda A."/>
            <person name="Suzuki Y."/>
            <person name="Arimoto A."/>
            <person name="Ishii H."/>
            <person name="Satoh N."/>
            <person name="Nishiyama T."/>
            <person name="Hasebe M."/>
            <person name="Maruyama T."/>
            <person name="Minagawa J."/>
            <person name="Obokata J."/>
            <person name="Shigenobu S."/>
        </authorList>
    </citation>
    <scope>NUCLEOTIDE SEQUENCE [LARGE SCALE GENOMIC DNA]</scope>
</reference>
<keyword evidence="1" id="KW-0732">Signal</keyword>
<feature type="chain" id="PRO_5043966040" evidence="1">
    <location>
        <begin position="19"/>
        <end position="108"/>
    </location>
</feature>
<feature type="signal peptide" evidence="1">
    <location>
        <begin position="1"/>
        <end position="18"/>
    </location>
</feature>
<evidence type="ECO:0000313" key="2">
    <source>
        <dbReference type="EMBL" id="GFN96243.1"/>
    </source>
</evidence>
<proteinExistence type="predicted"/>
<comment type="caution">
    <text evidence="2">The sequence shown here is derived from an EMBL/GenBank/DDBJ whole genome shotgun (WGS) entry which is preliminary data.</text>
</comment>
<dbReference type="EMBL" id="BLXT01002664">
    <property type="protein sequence ID" value="GFN96243.1"/>
    <property type="molecule type" value="Genomic_DNA"/>
</dbReference>
<accession>A0AAV3ZPE5</accession>
<dbReference type="AlphaFoldDB" id="A0AAV3ZPE5"/>
<evidence type="ECO:0000256" key="1">
    <source>
        <dbReference type="SAM" id="SignalP"/>
    </source>
</evidence>